<evidence type="ECO:0000256" key="12">
    <source>
        <dbReference type="ARBA" id="ARBA00044550"/>
    </source>
</evidence>
<evidence type="ECO:0000256" key="7">
    <source>
        <dbReference type="ARBA" id="ARBA00023125"/>
    </source>
</evidence>
<keyword evidence="16" id="KW-1185">Reference proteome</keyword>
<dbReference type="SUPFAM" id="SSF46785">
    <property type="entry name" value="Winged helix' DNA-binding domain"/>
    <property type="match status" value="1"/>
</dbReference>
<evidence type="ECO:0000256" key="2">
    <source>
        <dbReference type="ARBA" id="ARBA00022723"/>
    </source>
</evidence>
<dbReference type="SMART" id="SM00487">
    <property type="entry name" value="DEXDc"/>
    <property type="match status" value="1"/>
</dbReference>
<keyword evidence="2" id="KW-0479">Metal-binding</keyword>
<evidence type="ECO:0000313" key="16">
    <source>
        <dbReference type="Proteomes" id="UP001401887"/>
    </source>
</evidence>
<proteinExistence type="inferred from homology"/>
<dbReference type="PROSITE" id="PS51192">
    <property type="entry name" value="HELICASE_ATP_BIND_1"/>
    <property type="match status" value="1"/>
</dbReference>
<evidence type="ECO:0000256" key="3">
    <source>
        <dbReference type="ARBA" id="ARBA00022741"/>
    </source>
</evidence>
<dbReference type="InterPro" id="IPR004589">
    <property type="entry name" value="DNA_helicase_ATP-dep_RecQ"/>
</dbReference>
<keyword evidence="7" id="KW-0238">DNA-binding</keyword>
<evidence type="ECO:0000256" key="1">
    <source>
        <dbReference type="ARBA" id="ARBA00005446"/>
    </source>
</evidence>
<dbReference type="InterPro" id="IPR036388">
    <property type="entry name" value="WH-like_DNA-bd_sf"/>
</dbReference>
<evidence type="ECO:0000256" key="11">
    <source>
        <dbReference type="ARBA" id="ARBA00044535"/>
    </source>
</evidence>
<dbReference type="InterPro" id="IPR036390">
    <property type="entry name" value="WH_DNA-bd_sf"/>
</dbReference>
<keyword evidence="5 15" id="KW-0347">Helicase</keyword>
<evidence type="ECO:0000259" key="14">
    <source>
        <dbReference type="PROSITE" id="PS51194"/>
    </source>
</evidence>
<dbReference type="InterPro" id="IPR011545">
    <property type="entry name" value="DEAD/DEAH_box_helicase_dom"/>
</dbReference>
<sequence>MQRAQKIAREVFGYDQLHDAQKEAIQSVLRGHDTLAIMPTGSGKSAIYQIAALSLDGPTVVVSPLIALQRDQVEALEEGVPGQAALINSTVRPGDRDATWEALEEGDLEFLFLAPEQLSNPETLERLRAAGPSLFVVDEAHCVSEWGHDFRPDYLRLGGVVEALGHPTVLALTATAAPPVRAEIVERLGMRDARVLVRGFDRPGIHLAVRLFEDAGTKRAALLEEVAQAQGPGIVYAATRKGAEEVAHDLRERGVRAAAYHAGMAAAAREEVQTAFMADNLAVIVATTAFGMGIDKPNVRFVHHLDISGSVDAYYQEIGRAGRDGEPAQATLFFTPADLNLRRFFAGSALVDADQVEQVLRAAQERDEPVDPAELREETGLSQTRLLSAVSRLEEVGALEVLPGGQVVAVEGQETPEVAAEAALAQEHRRTYERSRLEMMRGYADTPGCRREYLLNYFGESYRPPCDHCDHCDAGLVSGATAGEEVPFVPGSRVAHTTFGEGQILRYEGDKVTVLFDQQGYQTLSLTFVLENGLLEPLES</sequence>
<dbReference type="GO" id="GO:0004386">
    <property type="term" value="F:helicase activity"/>
    <property type="evidence" value="ECO:0007669"/>
    <property type="project" value="UniProtKB-KW"/>
</dbReference>
<dbReference type="EMBL" id="BAABRP010000013">
    <property type="protein sequence ID" value="GAA5514099.1"/>
    <property type="molecule type" value="Genomic_DNA"/>
</dbReference>
<evidence type="ECO:0000256" key="5">
    <source>
        <dbReference type="ARBA" id="ARBA00022806"/>
    </source>
</evidence>
<accession>A0ABP9W9V3</accession>
<evidence type="ECO:0000256" key="9">
    <source>
        <dbReference type="ARBA" id="ARBA00034617"/>
    </source>
</evidence>
<evidence type="ECO:0000256" key="4">
    <source>
        <dbReference type="ARBA" id="ARBA00022801"/>
    </source>
</evidence>
<dbReference type="Proteomes" id="UP001401887">
    <property type="component" value="Unassembled WGS sequence"/>
</dbReference>
<dbReference type="Pfam" id="PF16124">
    <property type="entry name" value="RecQ_Zn_bind"/>
    <property type="match status" value="1"/>
</dbReference>
<comment type="caution">
    <text evidence="15">The sequence shown here is derived from an EMBL/GenBank/DDBJ whole genome shotgun (WGS) entry which is preliminary data.</text>
</comment>
<dbReference type="PROSITE" id="PS00690">
    <property type="entry name" value="DEAH_ATP_HELICASE"/>
    <property type="match status" value="1"/>
</dbReference>
<dbReference type="SUPFAM" id="SSF52540">
    <property type="entry name" value="P-loop containing nucleoside triphosphate hydrolases"/>
    <property type="match status" value="1"/>
</dbReference>
<dbReference type="Gene3D" id="3.40.50.300">
    <property type="entry name" value="P-loop containing nucleotide triphosphate hydrolases"/>
    <property type="match status" value="2"/>
</dbReference>
<dbReference type="Gene3D" id="1.10.10.10">
    <property type="entry name" value="Winged helix-like DNA-binding domain superfamily/Winged helix DNA-binding domain"/>
    <property type="match status" value="1"/>
</dbReference>
<dbReference type="PANTHER" id="PTHR13710">
    <property type="entry name" value="DNA HELICASE RECQ FAMILY MEMBER"/>
    <property type="match status" value="1"/>
</dbReference>
<evidence type="ECO:0000256" key="10">
    <source>
        <dbReference type="ARBA" id="ARBA00034808"/>
    </source>
</evidence>
<evidence type="ECO:0000313" key="15">
    <source>
        <dbReference type="EMBL" id="GAA5514099.1"/>
    </source>
</evidence>
<dbReference type="SMART" id="SM00490">
    <property type="entry name" value="HELICc"/>
    <property type="match status" value="1"/>
</dbReference>
<dbReference type="CDD" id="cd17920">
    <property type="entry name" value="DEXHc_RecQ"/>
    <property type="match status" value="1"/>
</dbReference>
<keyword evidence="4" id="KW-0378">Hydrolase</keyword>
<dbReference type="PANTHER" id="PTHR13710:SF105">
    <property type="entry name" value="ATP-DEPENDENT DNA HELICASE Q1"/>
    <property type="match status" value="1"/>
</dbReference>
<dbReference type="InterPro" id="IPR001650">
    <property type="entry name" value="Helicase_C-like"/>
</dbReference>
<feature type="domain" description="Helicase ATP-binding" evidence="13">
    <location>
        <begin position="25"/>
        <end position="194"/>
    </location>
</feature>
<dbReference type="InterPro" id="IPR002464">
    <property type="entry name" value="DNA/RNA_helicase_DEAH_CS"/>
</dbReference>
<name>A0ABP9W9V3_9DEIO</name>
<dbReference type="Pfam" id="PF00270">
    <property type="entry name" value="DEAD"/>
    <property type="match status" value="1"/>
</dbReference>
<comment type="similarity">
    <text evidence="1">Belongs to the helicase family. RecQ subfamily.</text>
</comment>
<evidence type="ECO:0000256" key="6">
    <source>
        <dbReference type="ARBA" id="ARBA00022840"/>
    </source>
</evidence>
<protein>
    <recommendedName>
        <fullName evidence="11">ATP-dependent DNA helicase RecQ</fullName>
        <ecNumber evidence="10">5.6.2.4</ecNumber>
    </recommendedName>
    <alternativeName>
        <fullName evidence="12">DNA 3'-5' helicase RecQ</fullName>
    </alternativeName>
</protein>
<dbReference type="InterPro" id="IPR027417">
    <property type="entry name" value="P-loop_NTPase"/>
</dbReference>
<dbReference type="InterPro" id="IPR032284">
    <property type="entry name" value="RecQ_Zn-bd"/>
</dbReference>
<keyword evidence="3" id="KW-0547">Nucleotide-binding</keyword>
<dbReference type="Pfam" id="PF00271">
    <property type="entry name" value="Helicase_C"/>
    <property type="match status" value="1"/>
</dbReference>
<dbReference type="PROSITE" id="PS51194">
    <property type="entry name" value="HELICASE_CTER"/>
    <property type="match status" value="1"/>
</dbReference>
<organism evidence="15 16">
    <name type="scientific">Deinococcus carri</name>
    <dbReference type="NCBI Taxonomy" id="1211323"/>
    <lineage>
        <taxon>Bacteria</taxon>
        <taxon>Thermotogati</taxon>
        <taxon>Deinococcota</taxon>
        <taxon>Deinococci</taxon>
        <taxon>Deinococcales</taxon>
        <taxon>Deinococcaceae</taxon>
        <taxon>Deinococcus</taxon>
    </lineage>
</organism>
<comment type="catalytic activity">
    <reaction evidence="9">
        <text>Couples ATP hydrolysis with the unwinding of duplex DNA by translocating in the 3'-5' direction.</text>
        <dbReference type="EC" id="5.6.2.4"/>
    </reaction>
</comment>
<dbReference type="EC" id="5.6.2.4" evidence="10"/>
<reference evidence="15 16" key="1">
    <citation type="submission" date="2024-02" db="EMBL/GenBank/DDBJ databases">
        <title>Deinococcus carri NBRC 110142.</title>
        <authorList>
            <person name="Ichikawa N."/>
            <person name="Katano-Makiyama Y."/>
            <person name="Hidaka K."/>
        </authorList>
    </citation>
    <scope>NUCLEOTIDE SEQUENCE [LARGE SCALE GENOMIC DNA]</scope>
    <source>
        <strain evidence="15 16">NBRC 110142</strain>
    </source>
</reference>
<evidence type="ECO:0000259" key="13">
    <source>
        <dbReference type="PROSITE" id="PS51192"/>
    </source>
</evidence>
<dbReference type="InterPro" id="IPR014001">
    <property type="entry name" value="Helicase_ATP-bd"/>
</dbReference>
<feature type="domain" description="Helicase C-terminal" evidence="14">
    <location>
        <begin position="218"/>
        <end position="376"/>
    </location>
</feature>
<dbReference type="NCBIfam" id="TIGR00614">
    <property type="entry name" value="recQ_fam"/>
    <property type="match status" value="1"/>
</dbReference>
<gene>
    <name evidence="15" type="primary">deaD_4</name>
    <name evidence="15" type="ORF">Dcar01_02851</name>
</gene>
<keyword evidence="8" id="KW-0413">Isomerase</keyword>
<evidence type="ECO:0000256" key="8">
    <source>
        <dbReference type="ARBA" id="ARBA00023235"/>
    </source>
</evidence>
<keyword evidence="6" id="KW-0067">ATP-binding</keyword>